<evidence type="ECO:0000313" key="3">
    <source>
        <dbReference type="EnsemblPlants" id="TraesCS5B02G096600.1.cds1"/>
    </source>
</evidence>
<reference evidence="3" key="1">
    <citation type="submission" date="2018-08" db="EMBL/GenBank/DDBJ databases">
        <authorList>
            <person name="Rossello M."/>
        </authorList>
    </citation>
    <scope>NUCLEOTIDE SEQUENCE [LARGE SCALE GENOMIC DNA]</scope>
    <source>
        <strain evidence="3">cv. Chinese Spring</strain>
    </source>
</reference>
<dbReference type="Gramene" id="TraesMAC5B03G02830630.1">
    <property type="protein sequence ID" value="TraesMAC5B03G02830630.1.CDS1"/>
    <property type="gene ID" value="TraesMAC5B03G02830630"/>
</dbReference>
<feature type="signal peptide" evidence="2">
    <location>
        <begin position="1"/>
        <end position="30"/>
    </location>
</feature>
<feature type="chain" id="PRO_5017453409" evidence="2">
    <location>
        <begin position="31"/>
        <end position="207"/>
    </location>
</feature>
<dbReference type="Gramene" id="TraesCS5B02G096600.1">
    <property type="protein sequence ID" value="TraesCS5B02G096600.1.cds1"/>
    <property type="gene ID" value="TraesCS5B02G096600"/>
</dbReference>
<dbReference type="Gramene" id="TraesNOR5B03G02856570.1">
    <property type="protein sequence ID" value="TraesNOR5B03G02856570.1.CDS1"/>
    <property type="gene ID" value="TraesNOR5B03G02856570"/>
</dbReference>
<keyword evidence="2" id="KW-0732">Signal</keyword>
<dbReference type="OMA" id="WAMEQAN"/>
<name>A0A3B6LI00_WHEAT</name>
<proteinExistence type="predicted"/>
<keyword evidence="4" id="KW-1185">Reference proteome</keyword>
<reference evidence="3" key="2">
    <citation type="submission" date="2018-10" db="UniProtKB">
        <authorList>
            <consortium name="EnsemblPlants"/>
        </authorList>
    </citation>
    <scope>IDENTIFICATION</scope>
</reference>
<dbReference type="AlphaFoldDB" id="A0A3B6LI00"/>
<evidence type="ECO:0000256" key="2">
    <source>
        <dbReference type="SAM" id="SignalP"/>
    </source>
</evidence>
<organism evidence="3">
    <name type="scientific">Triticum aestivum</name>
    <name type="common">Wheat</name>
    <dbReference type="NCBI Taxonomy" id="4565"/>
    <lineage>
        <taxon>Eukaryota</taxon>
        <taxon>Viridiplantae</taxon>
        <taxon>Streptophyta</taxon>
        <taxon>Embryophyta</taxon>
        <taxon>Tracheophyta</taxon>
        <taxon>Spermatophyta</taxon>
        <taxon>Magnoliopsida</taxon>
        <taxon>Liliopsida</taxon>
        <taxon>Poales</taxon>
        <taxon>Poaceae</taxon>
        <taxon>BOP clade</taxon>
        <taxon>Pooideae</taxon>
        <taxon>Triticodae</taxon>
        <taxon>Triticeae</taxon>
        <taxon>Triticinae</taxon>
        <taxon>Triticum</taxon>
    </lineage>
</organism>
<protein>
    <submittedName>
        <fullName evidence="3">Uncharacterized protein</fullName>
    </submittedName>
</protein>
<evidence type="ECO:0000313" key="4">
    <source>
        <dbReference type="Proteomes" id="UP000019116"/>
    </source>
</evidence>
<evidence type="ECO:0000256" key="1">
    <source>
        <dbReference type="SAM" id="MobiDB-lite"/>
    </source>
</evidence>
<accession>A0A3B6LI00</accession>
<dbReference type="EnsemblPlants" id="TraesCS5B02G096600.1">
    <property type="protein sequence ID" value="TraesCS5B02G096600.1.cds1"/>
    <property type="gene ID" value="TraesCS5B02G096600"/>
</dbReference>
<dbReference type="Proteomes" id="UP000019116">
    <property type="component" value="Chromosome 5B"/>
</dbReference>
<feature type="region of interest" description="Disordered" evidence="1">
    <location>
        <begin position="164"/>
        <end position="207"/>
    </location>
</feature>
<sequence length="207" mass="23645">MVIHIPQLLIGGHLLPLLQVHLSHLLLAAATSLHSGNPHPPPPPLTRQIELMAGDENTDFVQIVGGDQVKLARLREIRSWFDNTRQMNWTAMATLKNMTKKERAKLCPPPAQPIDKIEILLWAMEQANSSSEWTRRRWWAFRSRVEHPLDQEPTVHEVPLQIVQPPTESPETPKRKMRRTVVATSLPRRSPRFPRRSPRLDGGGSYV</sequence>